<organism evidence="2 3">
    <name type="scientific">Johnsonella ignava ATCC 51276</name>
    <dbReference type="NCBI Taxonomy" id="679200"/>
    <lineage>
        <taxon>Bacteria</taxon>
        <taxon>Bacillati</taxon>
        <taxon>Bacillota</taxon>
        <taxon>Clostridia</taxon>
        <taxon>Lachnospirales</taxon>
        <taxon>Lachnospiraceae</taxon>
        <taxon>Johnsonella</taxon>
    </lineage>
</organism>
<dbReference type="PROSITE" id="PS50943">
    <property type="entry name" value="HTH_CROC1"/>
    <property type="match status" value="1"/>
</dbReference>
<dbReference type="InterPro" id="IPR010982">
    <property type="entry name" value="Lambda_DNA-bd_dom_sf"/>
</dbReference>
<dbReference type="Proteomes" id="UP000003011">
    <property type="component" value="Unassembled WGS sequence"/>
</dbReference>
<dbReference type="Gene3D" id="1.10.260.40">
    <property type="entry name" value="lambda repressor-like DNA-binding domains"/>
    <property type="match status" value="1"/>
</dbReference>
<dbReference type="EMBL" id="ACZL01000001">
    <property type="protein sequence ID" value="EHI56822.1"/>
    <property type="molecule type" value="Genomic_DNA"/>
</dbReference>
<dbReference type="eggNOG" id="COG1396">
    <property type="taxonomic scope" value="Bacteria"/>
</dbReference>
<sequence>MSLGKLIKKFRELRRITQKALGDRTHLDDVRIRQYELDIRTPKEDVLENISTALHVNKEYLKEPDYPYTEHDLMRFLFKLDDSIEVNIRPVTLNDEDPEYTTTGIYFGSEAILRIRGMLEQWQKMKEKYENNEITNEAYEDWKANYPDSLKKDYVPFEESNLKRFHNSMSVKVPPDQSKSHRK</sequence>
<dbReference type="SMART" id="SM00530">
    <property type="entry name" value="HTH_XRE"/>
    <property type="match status" value="1"/>
</dbReference>
<dbReference type="AlphaFoldDB" id="G5GEN6"/>
<protein>
    <recommendedName>
        <fullName evidence="1">HTH cro/C1-type domain-containing protein</fullName>
    </recommendedName>
</protein>
<evidence type="ECO:0000313" key="3">
    <source>
        <dbReference type="Proteomes" id="UP000003011"/>
    </source>
</evidence>
<dbReference type="PATRIC" id="fig|679200.3.peg.25"/>
<dbReference type="GO" id="GO:0003677">
    <property type="term" value="F:DNA binding"/>
    <property type="evidence" value="ECO:0007669"/>
    <property type="project" value="InterPro"/>
</dbReference>
<reference evidence="2 3" key="1">
    <citation type="submission" date="2011-08" db="EMBL/GenBank/DDBJ databases">
        <title>The Genome Sequence of Johnsonella ignava ATCC 51276.</title>
        <authorList>
            <consortium name="The Broad Institute Genome Sequencing Platform"/>
            <person name="Earl A."/>
            <person name="Ward D."/>
            <person name="Feldgarden M."/>
            <person name="Gevers D."/>
            <person name="Izard J."/>
            <person name="Blanton J.M."/>
            <person name="Baranova O.V."/>
            <person name="Dewhirst F.E."/>
            <person name="Young S.K."/>
            <person name="Zeng Q."/>
            <person name="Gargeya S."/>
            <person name="Fitzgerald M."/>
            <person name="Haas B."/>
            <person name="Abouelleil A."/>
            <person name="Alvarado L."/>
            <person name="Arachchi H.M."/>
            <person name="Berlin A."/>
            <person name="Brown A."/>
            <person name="Chapman S.B."/>
            <person name="Chen Z."/>
            <person name="Dunbar C."/>
            <person name="Freedman E."/>
            <person name="Gearin G."/>
            <person name="Gellesch M."/>
            <person name="Goldberg J."/>
            <person name="Griggs A."/>
            <person name="Gujja S."/>
            <person name="Heiman D."/>
            <person name="Howarth C."/>
            <person name="Larson L."/>
            <person name="Lui A."/>
            <person name="MacDonald P.J.P."/>
            <person name="Montmayeur A."/>
            <person name="Murphy C."/>
            <person name="Neiman D."/>
            <person name="Pearson M."/>
            <person name="Priest M."/>
            <person name="Roberts A."/>
            <person name="Saif S."/>
            <person name="Shea T."/>
            <person name="Shenoy N."/>
            <person name="Sisk P."/>
            <person name="Stolte C."/>
            <person name="Sykes S."/>
            <person name="Wortman J."/>
            <person name="Nusbaum C."/>
            <person name="Birren B."/>
        </authorList>
    </citation>
    <scope>NUCLEOTIDE SEQUENCE [LARGE SCALE GENOMIC DNA]</scope>
    <source>
        <strain evidence="2 3">ATCC 51276</strain>
    </source>
</reference>
<dbReference type="STRING" id="679200.HMPREF9333_00024"/>
<dbReference type="CDD" id="cd00093">
    <property type="entry name" value="HTH_XRE"/>
    <property type="match status" value="1"/>
</dbReference>
<evidence type="ECO:0000313" key="2">
    <source>
        <dbReference type="EMBL" id="EHI56822.1"/>
    </source>
</evidence>
<evidence type="ECO:0000259" key="1">
    <source>
        <dbReference type="PROSITE" id="PS50943"/>
    </source>
</evidence>
<dbReference type="SUPFAM" id="SSF47413">
    <property type="entry name" value="lambda repressor-like DNA-binding domains"/>
    <property type="match status" value="1"/>
</dbReference>
<keyword evidence="3" id="KW-1185">Reference proteome</keyword>
<dbReference type="OrthoDB" id="9785138at2"/>
<dbReference type="Pfam" id="PF01381">
    <property type="entry name" value="HTH_3"/>
    <property type="match status" value="1"/>
</dbReference>
<feature type="domain" description="HTH cro/C1-type" evidence="1">
    <location>
        <begin position="7"/>
        <end position="61"/>
    </location>
</feature>
<accession>G5GEN6</accession>
<dbReference type="HOGENOM" id="CLU_121342_1_1_9"/>
<proteinExistence type="predicted"/>
<gene>
    <name evidence="2" type="ORF">HMPREF9333_00024</name>
</gene>
<comment type="caution">
    <text evidence="2">The sequence shown here is derived from an EMBL/GenBank/DDBJ whole genome shotgun (WGS) entry which is preliminary data.</text>
</comment>
<dbReference type="InterPro" id="IPR001387">
    <property type="entry name" value="Cro/C1-type_HTH"/>
</dbReference>
<name>G5GEN6_9FIRM</name>